<comment type="caution">
    <text evidence="1">The sequence shown here is derived from an EMBL/GenBank/DDBJ whole genome shotgun (WGS) entry which is preliminary data.</text>
</comment>
<protein>
    <submittedName>
        <fullName evidence="1">Uncharacterized protein</fullName>
    </submittedName>
</protein>
<dbReference type="Proteomes" id="UP001190700">
    <property type="component" value="Unassembled WGS sequence"/>
</dbReference>
<keyword evidence="2" id="KW-1185">Reference proteome</keyword>
<evidence type="ECO:0000313" key="2">
    <source>
        <dbReference type="Proteomes" id="UP001190700"/>
    </source>
</evidence>
<sequence length="140" mass="15571">MPAVLHVILKRHDVIATTGTTQVEIPFLRTSLDMIVAGRSSIGRLKAKAPEVFATTRMLYATVQVAADNIATHCDSTVNLADDDVAMGASLDGSLRWKELLKSEDPSSRLRRNFSRTRERPMQVAAHDADAVLRPDEWEW</sequence>
<proteinExistence type="predicted"/>
<accession>A0AAE0KXG2</accession>
<gene>
    <name evidence="1" type="ORF">CYMTET_26908</name>
</gene>
<reference evidence="1 2" key="1">
    <citation type="journal article" date="2015" name="Genome Biol. Evol.">
        <title>Comparative Genomics of a Bacterivorous Green Alga Reveals Evolutionary Causalities and Consequences of Phago-Mixotrophic Mode of Nutrition.</title>
        <authorList>
            <person name="Burns J.A."/>
            <person name="Paasch A."/>
            <person name="Narechania A."/>
            <person name="Kim E."/>
        </authorList>
    </citation>
    <scope>NUCLEOTIDE SEQUENCE [LARGE SCALE GENOMIC DNA]</scope>
    <source>
        <strain evidence="1 2">PLY_AMNH</strain>
    </source>
</reference>
<dbReference type="EMBL" id="LGRX02014611">
    <property type="protein sequence ID" value="KAK3264346.1"/>
    <property type="molecule type" value="Genomic_DNA"/>
</dbReference>
<name>A0AAE0KXG2_9CHLO</name>
<dbReference type="AlphaFoldDB" id="A0AAE0KXG2"/>
<evidence type="ECO:0000313" key="1">
    <source>
        <dbReference type="EMBL" id="KAK3264346.1"/>
    </source>
</evidence>
<organism evidence="1 2">
    <name type="scientific">Cymbomonas tetramitiformis</name>
    <dbReference type="NCBI Taxonomy" id="36881"/>
    <lineage>
        <taxon>Eukaryota</taxon>
        <taxon>Viridiplantae</taxon>
        <taxon>Chlorophyta</taxon>
        <taxon>Pyramimonadophyceae</taxon>
        <taxon>Pyramimonadales</taxon>
        <taxon>Pyramimonadaceae</taxon>
        <taxon>Cymbomonas</taxon>
    </lineage>
</organism>